<dbReference type="Gene3D" id="3.40.50.10330">
    <property type="entry name" value="Probable inorganic polyphosphate/atp-NAD kinase, domain 1"/>
    <property type="match status" value="1"/>
</dbReference>
<organism evidence="1">
    <name type="scientific">hydrocarbon metagenome</name>
    <dbReference type="NCBI Taxonomy" id="938273"/>
    <lineage>
        <taxon>unclassified sequences</taxon>
        <taxon>metagenomes</taxon>
        <taxon>ecological metagenomes</taxon>
    </lineage>
</organism>
<dbReference type="Pfam" id="PF20143">
    <property type="entry name" value="NAD_kinase_C"/>
    <property type="match status" value="1"/>
</dbReference>
<keyword evidence="1" id="KW-0808">Transferase</keyword>
<dbReference type="SUPFAM" id="SSF111331">
    <property type="entry name" value="NAD kinase/diacylglycerol kinase-like"/>
    <property type="match status" value="1"/>
</dbReference>
<dbReference type="InterPro" id="IPR016064">
    <property type="entry name" value="NAD/diacylglycerol_kinase_sf"/>
</dbReference>
<dbReference type="PANTHER" id="PTHR40697">
    <property type="entry name" value="ACETOIN CATABOLISM PROTEIN X"/>
    <property type="match status" value="1"/>
</dbReference>
<evidence type="ECO:0000313" key="1">
    <source>
        <dbReference type="EMBL" id="KUG15796.1"/>
    </source>
</evidence>
<protein>
    <submittedName>
        <fullName evidence="1">Atp-nad kinase</fullName>
        <ecNumber evidence="1">2.7.1.23</ecNumber>
    </submittedName>
</protein>
<dbReference type="InterPro" id="IPR039065">
    <property type="entry name" value="AcoX-like"/>
</dbReference>
<reference evidence="1" key="1">
    <citation type="journal article" date="2015" name="Proc. Natl. Acad. Sci. U.S.A.">
        <title>Networks of energetic and metabolic interactions define dynamics in microbial communities.</title>
        <authorList>
            <person name="Embree M."/>
            <person name="Liu J.K."/>
            <person name="Al-Bassam M.M."/>
            <person name="Zengler K."/>
        </authorList>
    </citation>
    <scope>NUCLEOTIDE SEQUENCE</scope>
</reference>
<dbReference type="GO" id="GO:0006741">
    <property type="term" value="P:NADP+ biosynthetic process"/>
    <property type="evidence" value="ECO:0007669"/>
    <property type="project" value="InterPro"/>
</dbReference>
<dbReference type="EC" id="2.7.1.23" evidence="1"/>
<dbReference type="EMBL" id="LNQE01001531">
    <property type="protein sequence ID" value="KUG15796.1"/>
    <property type="molecule type" value="Genomic_DNA"/>
</dbReference>
<dbReference type="AlphaFoldDB" id="A0A0W8F4J8"/>
<proteinExistence type="predicted"/>
<gene>
    <name evidence="1" type="ORF">ASZ90_014549</name>
</gene>
<dbReference type="PIRSF" id="PIRSF016907">
    <property type="entry name" value="Kin_ATP-NAD"/>
    <property type="match status" value="1"/>
</dbReference>
<dbReference type="GO" id="GO:0003951">
    <property type="term" value="F:NAD+ kinase activity"/>
    <property type="evidence" value="ECO:0007669"/>
    <property type="project" value="UniProtKB-EC"/>
</dbReference>
<name>A0A0W8F4J8_9ZZZZ</name>
<dbReference type="PANTHER" id="PTHR40697:SF2">
    <property type="entry name" value="ATP-NAD KINASE-RELATED"/>
    <property type="match status" value="1"/>
</dbReference>
<dbReference type="InterPro" id="IPR017438">
    <property type="entry name" value="ATP-NAD_kinase_N"/>
</dbReference>
<sequence length="377" mass="40241">MMFTIGFLVNPVAGMGGAVGLKGTDGLVLEAIRRGAQPRAGARAVLSLRLIRETPFHFLTCSGPMGEDTLRDAGIPDTSVDVVYPAPGTTSSDDTRNACREFAARGADLILFCGGDGTARDIYDVVLDRLPVLGIPAGVKMYSAVFAVTPEAAAEILLVGPPSLLKLRDADIVDVDEEAYREGELRTRLHGYAKSPYRPGLIQETKQVFEDLDEERAKQGIARFIAEVIQGTPEILYILGPGTTTGAIAGAFGIEKTLLGFDAVKGGMLVAADMNEQRILEMLSCGGRARLVISIIGAQGSVLGRGTQQVSPSVLRKIDVENVIVVATPHKLAETPLLFVDTGDRELDREFGEYLSVVSGYGIAQRKRIGRGAVQEK</sequence>
<dbReference type="InterPro" id="IPR011386">
    <property type="entry name" value="Put_ATP-NAD_kin"/>
</dbReference>
<dbReference type="Pfam" id="PF01513">
    <property type="entry name" value="NAD_kinase"/>
    <property type="match status" value="1"/>
</dbReference>
<dbReference type="InterPro" id="IPR002504">
    <property type="entry name" value="NADK"/>
</dbReference>
<comment type="caution">
    <text evidence="1">The sequence shown here is derived from an EMBL/GenBank/DDBJ whole genome shotgun (WGS) entry which is preliminary data.</text>
</comment>
<accession>A0A0W8F4J8</accession>
<keyword evidence="1" id="KW-0418">Kinase</keyword>